<organism evidence="4 5">
    <name type="scientific">Nocardioides marmorisolisilvae</name>
    <dbReference type="NCBI Taxonomy" id="1542737"/>
    <lineage>
        <taxon>Bacteria</taxon>
        <taxon>Bacillati</taxon>
        <taxon>Actinomycetota</taxon>
        <taxon>Actinomycetes</taxon>
        <taxon>Propionibacteriales</taxon>
        <taxon>Nocardioidaceae</taxon>
        <taxon>Nocardioides</taxon>
    </lineage>
</organism>
<dbReference type="Pfam" id="PF25023">
    <property type="entry name" value="TEN_YD-shell"/>
    <property type="match status" value="3"/>
</dbReference>
<sequence length="2450" mass="257104">MGSFLAPMSSTAASNADGPTVAEDQDAAMAAAMARGSRVEDASRATASTATYANPDGTWTTELYSGVVRSKDDQGKWVAIDPSLEKEAGAFEPVATAFDASYSDGGDKTIGSVDTGDGSSVTVGWPTSLPAPEVDDDQLIYSDVASHTDLVVSSLVSGFNYSIVLDQAPAADAAPIVYRIPLTFAGGTAQVQDDGSIVFRDGSTTLATLTAPVMWDAANASVDGERHAVEASVEGAGMSRTLVLKPDMGFLQDPQTTYPVTVDPTVYPNVSADTWLDNVSPNTSQINSGELRIGSVNLGFNKDRSYLTFDLSSLAGLSGAAVSANLVVSNFDASTCSASAVRMSRVTSSYNVATMTWSTQPTTTATDSTTTNESHGASSPCAAEGPMTWDASAIVSYWLANPTQNYGVQLKADTESNATGYRKLRSMENGDPSKAPKLVVTYNFPPSTPAPSVVNPSVTSGTNQVTNAARPEFSAVLSDPDGSPVSGDFELRQGILGTVVDSWTSPIVPSGSTVTHQVPTNLTNGSTYKAYWRAKDASLTSPWSTVQNVLVDLAAPPSPGVTCPSYTNGTWYDTRPAASTTCTVTTSGDATAVSVTLNGNQVTMPPLSGGSTAKSFDIATDDVFELGVTAQDLAGNQATTSFTTGTGAGRLLSPTPGTFSKTSFAVAAGSKAAATSGALQWRPSGGSTWTNATQVTAGGTAWSGTVTSTGAIAKTPTLTWSAKDEPGIADPSDIETRTCFNYSGGTSRCTAGVVVTLTNNLAPSAPNGVTLSPCVGACSSFTTSSTTPEFLMQASDPEGADLTYRLQIRPTGGGGNLADLSVGPTPSSGQNAIRVGPGVLSPSTTYEFRTGAADSSSTTWSPWTGLSVTAAASGGTVISSDLTISTDTTWTKANSPYVLSRPVTVASGATLTLEPGVVVKVINPIDVYGLISAEGTLADPIVFTSYKDDSVGGDSNGDGTTSLPTPGDYGRAIGFWNPTLPSLGLDRESVKTRGDSVLKNVSFRYGAGDTSGSPCFAGNSLISLSSLSRVRIEHSEFSALAENAIMNPGPDPELNSLTVRFSRFGPNTSGCALSQVGAGTFYGNVFQDPNHGNVDSLSTSTTGYHLSFVDNWFFGPITLNIDGFGQPLYPRDKINFEGNAILHGWLGENNQFFDQPEDLSNNWWGHVLLSPPACWYGPGVNYPAYKNAGSNFTECVGINTYTDHKYALAVLPALEAPPAWLNPGLESNPAAMPNMSPDALLGSGNGEYAYTPTGTQADPVNSATGSYFEQHTDAVEPSVGLDVVATRSYNSLGTATGSFGVGWSFGYDEHLSFPSSALVRFSAGDGQVLEFGRSGNTFTPTAGVTADLERDGTDYLIKTKPGLTYRFEQYGRLTQISDRHTNAVALTYDATGHLASASNGARQLTFTYTGDRLTKVFQPGATGTADDKSVVYGYTNEQLSSVTDQNGATTRYTYNAQRRLASTTDPLGHVVMTLAYDVSSGRVTDQWDALNNHSTFAWNPTTQTAVMTDPRGNPWTDVYSGTTLLKRTDPEGRTWKYTRDANLQVTSFVDPNKAITTLDYDERGNVIGSSGPLGTISTEYNSLDLPTRTVDSRHIVTLMAYNSAGDLTKITRPTDPGAPLIEESFTYNANGTLNTATDALGHTTGYTYTASGDLATVTTPGGKTTTYSYLGGASGHGLLGSTTTPRTKTTNYTYDQVGRLLTAVDPLNRTTTSNAYNSAGWLTSSTDAKSRTTVLDYDAAGHIVKVTSPDTSALPVLYEYDANGNQNKVTDPAGRITTTAYNGDNEVSSTTSPTGSTSYTRTKLGQIQTVTTPDALTTTLSYDTAGRLDYVDYPGSSTADVSYRYDSTGNRSSMTDGSGTVTYAYDRLNQVASVQRAGTAATSYTYLGDGSLSEVTYPTGTKARYTYDLDRNISTVATKPSGGSTYTTQGTYTWTDDGLPATAVTGVGLGASTRTYTYDDADRVTRLQDVMSSGAVLLDDSYFLDNTDNPTRITHNGGSSDSYTYDVLDRLTKTCFGTTTCTGSTDYVGWTYDALGNRLSEARPSGTYTYTYNSTTGRLTTVTPPSGPSVGYTYDGRGQVTQVGSNTYTYNLAGRVVTDSDGTTYAYDGDGRRLTSTKSGSTLNYLWDPQSYNLLDETTSSGTQREYTYGLGLVSITSGAGALSSVHADSQGSVRALTDSGGTTTYAASYEPYGLSRSSTGTSGSPLGFSGQYSDTTGLQHLRARQYDPASGRFLAPDMVATASANAYSYADDNPMVEGDPSGLFGEGYGSGLQYYGQKVLPVAGTLLSFTPGPIGAIATAGIALYEAYTVCVSGKGSCGTAVLTAAGLAALGATGIGAYARLGRAAKSETELVQRWMSQAELDATRSTGLVRGGRDGTHYVTDFANHDPLRARQRLALPQTPEVRVQLEVPRGFFSSPKTVHSDFNMPGGGLERTATGPVQCRVVCVWD</sequence>
<dbReference type="Pfam" id="PF05593">
    <property type="entry name" value="RHS_repeat"/>
    <property type="match status" value="2"/>
</dbReference>
<feature type="domain" description="Fibronectin type-III" evidence="3">
    <location>
        <begin position="762"/>
        <end position="874"/>
    </location>
</feature>
<evidence type="ECO:0000313" key="4">
    <source>
        <dbReference type="EMBL" id="RNL77591.1"/>
    </source>
</evidence>
<gene>
    <name evidence="4" type="ORF">EFL95_16410</name>
</gene>
<comment type="caution">
    <text evidence="4">The sequence shown here is derived from an EMBL/GenBank/DDBJ whole genome shotgun (WGS) entry which is preliminary data.</text>
</comment>
<dbReference type="InterPro" id="IPR022385">
    <property type="entry name" value="Rhs_assc_core"/>
</dbReference>
<evidence type="ECO:0000313" key="5">
    <source>
        <dbReference type="Proteomes" id="UP000277094"/>
    </source>
</evidence>
<evidence type="ECO:0000256" key="1">
    <source>
        <dbReference type="ARBA" id="ARBA00022737"/>
    </source>
</evidence>
<reference evidence="4 5" key="1">
    <citation type="submission" date="2018-11" db="EMBL/GenBank/DDBJ databases">
        <authorList>
            <person name="Li F."/>
        </authorList>
    </citation>
    <scope>NUCLEOTIDE SEQUENCE [LARGE SCALE GENOMIC DNA]</scope>
    <source>
        <strain evidence="4 5">KIS18-7</strain>
    </source>
</reference>
<feature type="region of interest" description="Disordered" evidence="2">
    <location>
        <begin position="360"/>
        <end position="383"/>
    </location>
</feature>
<accession>A0A3N0DQ29</accession>
<evidence type="ECO:0000259" key="3">
    <source>
        <dbReference type="PROSITE" id="PS50853"/>
    </source>
</evidence>
<dbReference type="EMBL" id="RJSG01000003">
    <property type="protein sequence ID" value="RNL77591.1"/>
    <property type="molecule type" value="Genomic_DNA"/>
</dbReference>
<feature type="compositionally biased region" description="Low complexity" evidence="2">
    <location>
        <begin position="360"/>
        <end position="374"/>
    </location>
</feature>
<protein>
    <submittedName>
        <fullName evidence="4">DNRLRE domain-containing protein</fullName>
    </submittedName>
</protein>
<dbReference type="NCBIfam" id="TIGR01643">
    <property type="entry name" value="YD_repeat_2x"/>
    <property type="match status" value="3"/>
</dbReference>
<keyword evidence="1" id="KW-0677">Repeat</keyword>
<feature type="compositionally biased region" description="Low complexity" evidence="2">
    <location>
        <begin position="1788"/>
        <end position="1799"/>
    </location>
</feature>
<proteinExistence type="predicted"/>
<dbReference type="InterPro" id="IPR031325">
    <property type="entry name" value="RHS_repeat"/>
</dbReference>
<dbReference type="Proteomes" id="UP000277094">
    <property type="component" value="Unassembled WGS sequence"/>
</dbReference>
<dbReference type="InterPro" id="IPR045351">
    <property type="entry name" value="DUF6531"/>
</dbReference>
<dbReference type="OrthoDB" id="5150353at2"/>
<dbReference type="Gene3D" id="2.180.10.10">
    <property type="entry name" value="RHS repeat-associated core"/>
    <property type="match status" value="3"/>
</dbReference>
<dbReference type="Pfam" id="PF20148">
    <property type="entry name" value="DUF6531"/>
    <property type="match status" value="1"/>
</dbReference>
<dbReference type="PANTHER" id="PTHR32305:SF15">
    <property type="entry name" value="PROTEIN RHSA-RELATED"/>
    <property type="match status" value="1"/>
</dbReference>
<dbReference type="InterPro" id="IPR056823">
    <property type="entry name" value="TEN-like_YD-shell"/>
</dbReference>
<evidence type="ECO:0000256" key="2">
    <source>
        <dbReference type="SAM" id="MobiDB-lite"/>
    </source>
</evidence>
<dbReference type="PANTHER" id="PTHR32305">
    <property type="match status" value="1"/>
</dbReference>
<dbReference type="InterPro" id="IPR006530">
    <property type="entry name" value="YD"/>
</dbReference>
<feature type="region of interest" description="Disordered" evidence="2">
    <location>
        <begin position="28"/>
        <end position="52"/>
    </location>
</feature>
<dbReference type="InterPro" id="IPR003961">
    <property type="entry name" value="FN3_dom"/>
</dbReference>
<dbReference type="InterPro" id="IPR050708">
    <property type="entry name" value="T6SS_VgrG/RHS"/>
</dbReference>
<feature type="region of interest" description="Disordered" evidence="2">
    <location>
        <begin position="1779"/>
        <end position="1799"/>
    </location>
</feature>
<dbReference type="RefSeq" id="WP_123235177.1">
    <property type="nucleotide sequence ID" value="NZ_RJSG01000003.1"/>
</dbReference>
<dbReference type="NCBIfam" id="TIGR03696">
    <property type="entry name" value="Rhs_assc_core"/>
    <property type="match status" value="1"/>
</dbReference>
<dbReference type="NCBIfam" id="NF033679">
    <property type="entry name" value="DNRLRE_dom"/>
    <property type="match status" value="1"/>
</dbReference>
<dbReference type="PROSITE" id="PS50853">
    <property type="entry name" value="FN3"/>
    <property type="match status" value="1"/>
</dbReference>
<feature type="region of interest" description="Disordered" evidence="2">
    <location>
        <begin position="1"/>
        <end position="20"/>
    </location>
</feature>
<name>A0A3N0DQ29_9ACTN</name>
<keyword evidence="5" id="KW-1185">Reference proteome</keyword>